<feature type="region of interest" description="Disordered" evidence="1">
    <location>
        <begin position="29"/>
        <end position="361"/>
    </location>
</feature>
<dbReference type="Proteomes" id="UP001369815">
    <property type="component" value="Unassembled WGS sequence"/>
</dbReference>
<proteinExistence type="predicted"/>
<comment type="caution">
    <text evidence="2">The sequence shown here is derived from an EMBL/GenBank/DDBJ whole genome shotgun (WGS) entry which is preliminary data.</text>
</comment>
<evidence type="ECO:0000313" key="2">
    <source>
        <dbReference type="EMBL" id="KAK6950323.1"/>
    </source>
</evidence>
<name>A0AAX6MCY3_9PEZI</name>
<dbReference type="EMBL" id="JBANMG010000008">
    <property type="protein sequence ID" value="KAK6950323.1"/>
    <property type="molecule type" value="Genomic_DNA"/>
</dbReference>
<feature type="compositionally biased region" description="Polar residues" evidence="1">
    <location>
        <begin position="72"/>
        <end position="88"/>
    </location>
</feature>
<sequence length="361" mass="40062">MPQVPQAKPFRDFAFDYCSIPRTRKSTVTMFGRGSIEDAKELQASFSRAKPPRRGKQNQNKRNESNERHGGTLSNNRQQHTQYGQGSDAQEHVRYGRGPTMNPQGNSRQYHPGRSPQGGIIPTPSSHNAPTFRMTREPRATLADSRPQNQESAVPQVTPKTIPRPEVWQKRLASTSEEENINSKRIKGESMEDFSQPQTQLTDSPPQLLHKHPTQASPPSSDEGEGSNTSDLVSQQRSRDPWHQHTGSTHSEKPLLDEGSDSITQGVMQFTTRNEARQDNDVTMGGIETGNNVKGGLKASRWNFNNPDHYPEKPSSGKSWGDPMRVDQPVQERRGPSTPTGQIVTSGISKGPGLADSRWAS</sequence>
<reference evidence="2 3" key="1">
    <citation type="journal article" date="2024" name="Front Chem Biol">
        <title>Unveiling the potential of Daldinia eschscholtzii MFLUCC 19-0629 through bioactivity and bioinformatics studies for enhanced sustainable agriculture production.</title>
        <authorList>
            <person name="Brooks S."/>
            <person name="Weaver J.A."/>
            <person name="Klomchit A."/>
            <person name="Alharthi S.A."/>
            <person name="Onlamun T."/>
            <person name="Nurani R."/>
            <person name="Vong T.K."/>
            <person name="Alberti F."/>
            <person name="Greco C."/>
        </authorList>
    </citation>
    <scope>NUCLEOTIDE SEQUENCE [LARGE SCALE GENOMIC DNA]</scope>
    <source>
        <strain evidence="2">MFLUCC 19-0629</strain>
    </source>
</reference>
<accession>A0AAX6MCY3</accession>
<organism evidence="2 3">
    <name type="scientific">Daldinia eschscholtzii</name>
    <dbReference type="NCBI Taxonomy" id="292717"/>
    <lineage>
        <taxon>Eukaryota</taxon>
        <taxon>Fungi</taxon>
        <taxon>Dikarya</taxon>
        <taxon>Ascomycota</taxon>
        <taxon>Pezizomycotina</taxon>
        <taxon>Sordariomycetes</taxon>
        <taxon>Xylariomycetidae</taxon>
        <taxon>Xylariales</taxon>
        <taxon>Hypoxylaceae</taxon>
        <taxon>Daldinia</taxon>
    </lineage>
</organism>
<gene>
    <name evidence="2" type="ORF">Daesc_008649</name>
</gene>
<dbReference type="AlphaFoldDB" id="A0AAX6MCY3"/>
<keyword evidence="3" id="KW-1185">Reference proteome</keyword>
<evidence type="ECO:0000256" key="1">
    <source>
        <dbReference type="SAM" id="MobiDB-lite"/>
    </source>
</evidence>
<feature type="compositionally biased region" description="Polar residues" evidence="1">
    <location>
        <begin position="261"/>
        <end position="273"/>
    </location>
</feature>
<feature type="compositionally biased region" description="Polar residues" evidence="1">
    <location>
        <begin position="214"/>
        <end position="236"/>
    </location>
</feature>
<feature type="compositionally biased region" description="Basic and acidic residues" evidence="1">
    <location>
        <begin position="61"/>
        <end position="70"/>
    </location>
</feature>
<feature type="compositionally biased region" description="Polar residues" evidence="1">
    <location>
        <begin position="146"/>
        <end position="159"/>
    </location>
</feature>
<evidence type="ECO:0000313" key="3">
    <source>
        <dbReference type="Proteomes" id="UP001369815"/>
    </source>
</evidence>
<feature type="compositionally biased region" description="Polar residues" evidence="1">
    <location>
        <begin position="337"/>
        <end position="348"/>
    </location>
</feature>
<protein>
    <submittedName>
        <fullName evidence="2">Uncharacterized protein</fullName>
    </submittedName>
</protein>
<feature type="compositionally biased region" description="Polar residues" evidence="1">
    <location>
        <begin position="193"/>
        <end position="205"/>
    </location>
</feature>